<dbReference type="InterPro" id="IPR028096">
    <property type="entry name" value="EfeO_Cupredoxin"/>
</dbReference>
<sequence>MNQAQTTDKIVVTVVGFIGMAFTYWFFLMKKEKEVAVSGSVDIIVGGGYSPEVISIPKGKTIKISFIRKDPSSCLEEVVLGDFKVRKYLPLNQKVTVELTPQKSGEFVYACGMNMYHGKIIVK</sequence>
<evidence type="ECO:0000313" key="4">
    <source>
        <dbReference type="Proteomes" id="UP000177869"/>
    </source>
</evidence>
<dbReference type="InterPro" id="IPR008972">
    <property type="entry name" value="Cupredoxin"/>
</dbReference>
<dbReference type="AlphaFoldDB" id="A0A1F6UQB0"/>
<evidence type="ECO:0000259" key="2">
    <source>
        <dbReference type="Pfam" id="PF13473"/>
    </source>
</evidence>
<dbReference type="SUPFAM" id="SSF49503">
    <property type="entry name" value="Cupredoxins"/>
    <property type="match status" value="1"/>
</dbReference>
<feature type="transmembrane region" description="Helical" evidence="1">
    <location>
        <begin position="12"/>
        <end position="28"/>
    </location>
</feature>
<keyword evidence="1" id="KW-0472">Membrane</keyword>
<keyword evidence="1" id="KW-0812">Transmembrane</keyword>
<reference evidence="3 4" key="1">
    <citation type="journal article" date="2016" name="Nat. Commun.">
        <title>Thousands of microbial genomes shed light on interconnected biogeochemical processes in an aquifer system.</title>
        <authorList>
            <person name="Anantharaman K."/>
            <person name="Brown C.T."/>
            <person name="Hug L.A."/>
            <person name="Sharon I."/>
            <person name="Castelle C.J."/>
            <person name="Probst A.J."/>
            <person name="Thomas B.C."/>
            <person name="Singh A."/>
            <person name="Wilkins M.J."/>
            <person name="Karaoz U."/>
            <person name="Brodie E.L."/>
            <person name="Williams K.H."/>
            <person name="Hubbard S.S."/>
            <person name="Banfield J.F."/>
        </authorList>
    </citation>
    <scope>NUCLEOTIDE SEQUENCE [LARGE SCALE GENOMIC DNA]</scope>
</reference>
<protein>
    <recommendedName>
        <fullName evidence="2">EfeO-type cupredoxin-like domain-containing protein</fullName>
    </recommendedName>
</protein>
<organism evidence="3 4">
    <name type="scientific">Candidatus Nomurabacteria bacterium RIFCSPHIGHO2_01_FULL_38_19</name>
    <dbReference type="NCBI Taxonomy" id="1801732"/>
    <lineage>
        <taxon>Bacteria</taxon>
        <taxon>Candidatus Nomuraibacteriota</taxon>
    </lineage>
</organism>
<dbReference type="Proteomes" id="UP000177869">
    <property type="component" value="Unassembled WGS sequence"/>
</dbReference>
<name>A0A1F6UQB0_9BACT</name>
<accession>A0A1F6UQB0</accession>
<evidence type="ECO:0000313" key="3">
    <source>
        <dbReference type="EMBL" id="OGI59548.1"/>
    </source>
</evidence>
<feature type="domain" description="EfeO-type cupredoxin-like" evidence="2">
    <location>
        <begin position="20"/>
        <end position="122"/>
    </location>
</feature>
<dbReference type="Gene3D" id="2.60.40.420">
    <property type="entry name" value="Cupredoxins - blue copper proteins"/>
    <property type="match status" value="1"/>
</dbReference>
<evidence type="ECO:0000256" key="1">
    <source>
        <dbReference type="SAM" id="Phobius"/>
    </source>
</evidence>
<proteinExistence type="predicted"/>
<keyword evidence="1" id="KW-1133">Transmembrane helix</keyword>
<gene>
    <name evidence="3" type="ORF">A2814_03145</name>
</gene>
<dbReference type="Pfam" id="PF13473">
    <property type="entry name" value="Cupredoxin_1"/>
    <property type="match status" value="1"/>
</dbReference>
<comment type="caution">
    <text evidence="3">The sequence shown here is derived from an EMBL/GenBank/DDBJ whole genome shotgun (WGS) entry which is preliminary data.</text>
</comment>
<dbReference type="EMBL" id="MFTI01000032">
    <property type="protein sequence ID" value="OGI59548.1"/>
    <property type="molecule type" value="Genomic_DNA"/>
</dbReference>